<evidence type="ECO:0000259" key="9">
    <source>
        <dbReference type="PROSITE" id="PS51192"/>
    </source>
</evidence>
<dbReference type="PROSITE" id="PS51195">
    <property type="entry name" value="Q_MOTIF"/>
    <property type="match status" value="1"/>
</dbReference>
<evidence type="ECO:0000256" key="8">
    <source>
        <dbReference type="SAM" id="MobiDB-lite"/>
    </source>
</evidence>
<feature type="domain" description="Helicase C-terminal" evidence="10">
    <location>
        <begin position="534"/>
        <end position="678"/>
    </location>
</feature>
<dbReference type="Pfam" id="PF00270">
    <property type="entry name" value="DEAD"/>
    <property type="match status" value="1"/>
</dbReference>
<proteinExistence type="predicted"/>
<dbReference type="GO" id="GO:0005829">
    <property type="term" value="C:cytosol"/>
    <property type="evidence" value="ECO:0007669"/>
    <property type="project" value="TreeGrafter"/>
</dbReference>
<dbReference type="InterPro" id="IPR014014">
    <property type="entry name" value="RNA_helicase_DEAD_Q_motif"/>
</dbReference>
<dbReference type="InterPro" id="IPR050079">
    <property type="entry name" value="DEAD_box_RNA_helicase"/>
</dbReference>
<dbReference type="SMART" id="SM00487">
    <property type="entry name" value="DEXDc"/>
    <property type="match status" value="1"/>
</dbReference>
<evidence type="ECO:0000256" key="3">
    <source>
        <dbReference type="ARBA" id="ARBA00022801"/>
    </source>
</evidence>
<protein>
    <submittedName>
        <fullName evidence="12">DEAD/DEAH box helicase-like protein</fullName>
    </submittedName>
</protein>
<evidence type="ECO:0000313" key="12">
    <source>
        <dbReference type="EMBL" id="KPI88423.1"/>
    </source>
</evidence>
<dbReference type="InterPro" id="IPR011545">
    <property type="entry name" value="DEAD/DEAH_box_helicase_dom"/>
</dbReference>
<accession>A0A0N1HZ75</accession>
<dbReference type="InterPro" id="IPR044742">
    <property type="entry name" value="DEAD/DEAH_RhlB"/>
</dbReference>
<feature type="short sequence motif" description="Q motif" evidence="7">
    <location>
        <begin position="147"/>
        <end position="175"/>
    </location>
</feature>
<keyword evidence="1" id="KW-0396">Initiation factor</keyword>
<dbReference type="GO" id="GO:0003676">
    <property type="term" value="F:nucleic acid binding"/>
    <property type="evidence" value="ECO:0007669"/>
    <property type="project" value="InterPro"/>
</dbReference>
<dbReference type="GO" id="GO:0003743">
    <property type="term" value="F:translation initiation factor activity"/>
    <property type="evidence" value="ECO:0007669"/>
    <property type="project" value="UniProtKB-KW"/>
</dbReference>
<evidence type="ECO:0000256" key="6">
    <source>
        <dbReference type="ARBA" id="ARBA00022917"/>
    </source>
</evidence>
<evidence type="ECO:0000256" key="4">
    <source>
        <dbReference type="ARBA" id="ARBA00022806"/>
    </source>
</evidence>
<dbReference type="GO" id="GO:0016787">
    <property type="term" value="F:hydrolase activity"/>
    <property type="evidence" value="ECO:0007669"/>
    <property type="project" value="UniProtKB-KW"/>
</dbReference>
<gene>
    <name evidence="12" type="ORF">ABL78_2488</name>
</gene>
<dbReference type="VEuPathDB" id="TriTrypDB:Lsey_0051_0210"/>
<dbReference type="PANTHER" id="PTHR47959">
    <property type="entry name" value="ATP-DEPENDENT RNA HELICASE RHLE-RELATED"/>
    <property type="match status" value="1"/>
</dbReference>
<comment type="caution">
    <text evidence="12">The sequence shown here is derived from an EMBL/GenBank/DDBJ whole genome shotgun (WGS) entry which is preliminary data.</text>
</comment>
<reference evidence="12 13" key="1">
    <citation type="journal article" date="2015" name="PLoS Pathog.">
        <title>Leptomonas seymouri: Adaptations to the Dixenous Life Cycle Analyzed by Genome Sequencing, Transcriptome Profiling and Co-infection with Leishmania donovani.</title>
        <authorList>
            <person name="Kraeva N."/>
            <person name="Butenko A."/>
            <person name="Hlavacova J."/>
            <person name="Kostygov A."/>
            <person name="Myskova J."/>
            <person name="Grybchuk D."/>
            <person name="Lestinova T."/>
            <person name="Votypka J."/>
            <person name="Volf P."/>
            <person name="Opperdoes F."/>
            <person name="Flegontov P."/>
            <person name="Lukes J."/>
            <person name="Yurchenko V."/>
        </authorList>
    </citation>
    <scope>NUCLEOTIDE SEQUENCE [LARGE SCALE GENOMIC DNA]</scope>
    <source>
        <strain evidence="12 13">ATCC 30220</strain>
    </source>
</reference>
<feature type="compositionally biased region" description="Basic and acidic residues" evidence="8">
    <location>
        <begin position="494"/>
        <end position="503"/>
    </location>
</feature>
<dbReference type="PROSITE" id="PS51194">
    <property type="entry name" value="HELICASE_CTER"/>
    <property type="match status" value="1"/>
</dbReference>
<keyword evidence="4 12" id="KW-0347">Helicase</keyword>
<name>A0A0N1HZ75_LEPSE</name>
<dbReference type="SUPFAM" id="SSF52540">
    <property type="entry name" value="P-loop containing nucleoside triphosphate hydrolases"/>
    <property type="match status" value="1"/>
</dbReference>
<dbReference type="SMART" id="SM00490">
    <property type="entry name" value="HELICc"/>
    <property type="match status" value="1"/>
</dbReference>
<dbReference type="Pfam" id="PF00271">
    <property type="entry name" value="Helicase_C"/>
    <property type="match status" value="1"/>
</dbReference>
<dbReference type="GO" id="GO:0003724">
    <property type="term" value="F:RNA helicase activity"/>
    <property type="evidence" value="ECO:0007669"/>
    <property type="project" value="InterPro"/>
</dbReference>
<dbReference type="Gene3D" id="3.40.50.300">
    <property type="entry name" value="P-loop containing nucleotide triphosphate hydrolases"/>
    <property type="match status" value="2"/>
</dbReference>
<dbReference type="EMBL" id="LJSK01000051">
    <property type="protein sequence ID" value="KPI88423.1"/>
    <property type="molecule type" value="Genomic_DNA"/>
</dbReference>
<dbReference type="InterPro" id="IPR001650">
    <property type="entry name" value="Helicase_C-like"/>
</dbReference>
<dbReference type="PROSITE" id="PS51192">
    <property type="entry name" value="HELICASE_ATP_BIND_1"/>
    <property type="match status" value="1"/>
</dbReference>
<keyword evidence="5" id="KW-0067">ATP-binding</keyword>
<keyword evidence="2" id="KW-0547">Nucleotide-binding</keyword>
<dbReference type="GO" id="GO:0005524">
    <property type="term" value="F:ATP binding"/>
    <property type="evidence" value="ECO:0007669"/>
    <property type="project" value="UniProtKB-KW"/>
</dbReference>
<keyword evidence="13" id="KW-1185">Reference proteome</keyword>
<evidence type="ECO:0000256" key="1">
    <source>
        <dbReference type="ARBA" id="ARBA00022540"/>
    </source>
</evidence>
<evidence type="ECO:0000313" key="13">
    <source>
        <dbReference type="Proteomes" id="UP000038009"/>
    </source>
</evidence>
<dbReference type="AlphaFoldDB" id="A0A0N1HZ75"/>
<sequence length="813" mass="90795">MQVTEARLRRARLLMRVATGSGCSPLTVPLTPPQTTAAALLRSMGSALLHRGNRSAHDVLACARCRWAAGIAVSSSNGRPSPPHALFTPVRTLIIPRQLKAYGGTFSQSIGERTNHLASHLVLQSLSPSRAQHSPLLSKPIKTKAIDNFADMLIAPELQAALTEMGVSTPSPIQQTAIEAVLQGKNTVIAAPHGEGKTLAFLLPLYQNMVKDRDVYKIPLRERRPRMVLLAPTKELVEQLQSVCAKLDRATGLTSACFTSRKRSKYHLSRLLKNTMADVLVMDPKLILRLIRTRRLFIEDLRYFAIDEADAMLSSLHDHEAIHLLLKIQRRNQFRYLWPVQTQYVFSTAYMTRKLEYVVGNKVVDPVTCMRRQQMHRPPARLRHRFYPIRREPEKFTTLLHLLRVNGHVSVPVETDTAVMDVHTTPRKLSGTLAEWHEAMAREGWRRHHSQPQEGNGEPVQGGPATSGAGVSGTPASDEKQIDSSTPPLTTKTTEQKGEGEDYAHDSFARYALERVRPLHWEHLTTVAAPFTCPIQRIVFAEGRRTIIFFRNIDATTAVFHQLRGEGFAVSLLHASLPYTVRRDMYADFASGRTNILCSTDVAARGLDVHVDLVINFDVPTNALTYLSRSGRAARMGREGQVCNLYNKHQGVIVSAIKAFLKSNIPMEGISNNKSDMMKPRYAEWRTHKINALTRSYVSLITRKTIPAHLERTYVHHNATWRPVFHPQKTSMHGGVAPRQHQKLMDRVMEQAVEFRRGQLARRKGGRAKFGARSMKAGLWNDIGGVASRVVANEDQSASPAGPNFGPPSGPPQ</sequence>
<keyword evidence="3" id="KW-0378">Hydrolase</keyword>
<dbReference type="OMA" id="YLWPVQT"/>
<dbReference type="CDD" id="cd00268">
    <property type="entry name" value="DEADc"/>
    <property type="match status" value="1"/>
</dbReference>
<evidence type="ECO:0000256" key="7">
    <source>
        <dbReference type="PROSITE-ProRule" id="PRU00552"/>
    </source>
</evidence>
<feature type="domain" description="DEAD-box RNA helicase Q" evidence="11">
    <location>
        <begin position="147"/>
        <end position="175"/>
    </location>
</feature>
<evidence type="ECO:0000259" key="10">
    <source>
        <dbReference type="PROSITE" id="PS51194"/>
    </source>
</evidence>
<feature type="region of interest" description="Disordered" evidence="8">
    <location>
        <begin position="792"/>
        <end position="813"/>
    </location>
</feature>
<keyword evidence="6" id="KW-0648">Protein biosynthesis</keyword>
<dbReference type="CDD" id="cd18787">
    <property type="entry name" value="SF2_C_DEAD"/>
    <property type="match status" value="1"/>
</dbReference>
<evidence type="ECO:0000259" key="11">
    <source>
        <dbReference type="PROSITE" id="PS51195"/>
    </source>
</evidence>
<dbReference type="InterPro" id="IPR027417">
    <property type="entry name" value="P-loop_NTPase"/>
</dbReference>
<evidence type="ECO:0000256" key="5">
    <source>
        <dbReference type="ARBA" id="ARBA00022840"/>
    </source>
</evidence>
<dbReference type="InterPro" id="IPR014001">
    <property type="entry name" value="Helicase_ATP-bd"/>
</dbReference>
<dbReference type="Proteomes" id="UP000038009">
    <property type="component" value="Unassembled WGS sequence"/>
</dbReference>
<feature type="region of interest" description="Disordered" evidence="8">
    <location>
        <begin position="443"/>
        <end position="503"/>
    </location>
</feature>
<feature type="domain" description="Helicase ATP-binding" evidence="9">
    <location>
        <begin position="178"/>
        <end position="369"/>
    </location>
</feature>
<dbReference type="OrthoDB" id="10256233at2759"/>
<dbReference type="PANTHER" id="PTHR47959:SF1">
    <property type="entry name" value="ATP-DEPENDENT RNA HELICASE DBPA"/>
    <property type="match status" value="1"/>
</dbReference>
<organism evidence="12 13">
    <name type="scientific">Leptomonas seymouri</name>
    <dbReference type="NCBI Taxonomy" id="5684"/>
    <lineage>
        <taxon>Eukaryota</taxon>
        <taxon>Discoba</taxon>
        <taxon>Euglenozoa</taxon>
        <taxon>Kinetoplastea</taxon>
        <taxon>Metakinetoplastina</taxon>
        <taxon>Trypanosomatida</taxon>
        <taxon>Trypanosomatidae</taxon>
        <taxon>Leishmaniinae</taxon>
        <taxon>Leptomonas</taxon>
    </lineage>
</organism>
<evidence type="ECO:0000256" key="2">
    <source>
        <dbReference type="ARBA" id="ARBA00022741"/>
    </source>
</evidence>